<sequence>MHNRRGWEIEKAAAVEESSDEPRGSNASLRVRQRHFTWAQFTFPLSTGGIALLLAATPHRFTGLDTIGTIFFIFALAVFVLWTAAITFRFVTNPGTLKQSLVHPTEALFVPTFLISVANLLGCTQSYGAQHCGPWFDVAMRICFWIYVALGFIAAVLQYLYLFAAPAERLTIQSMAPAWLLPVFPIMIGGTLAQLIAPSQSSSQRMPIIVAGVSCQGLGWIVAFLMYAAYLQRPMAYGLPVPNLRPGMSISVGLPSFTGLALIGLSEALPADYGYFSKRYFAIEILQTMADFTAIFLWMLAFWFFCVTAIAVVAGLRKMNFHLIWWGLVFPNVGFAIATIKTGQQLQSEAIPWVSSVMTILPVALWMFVLAAHVRAVLSEESMMPGKDEDKVCFKEDDEKHGVPAPP</sequence>
<protein>
    <submittedName>
        <fullName evidence="1">Uncharacterized protein</fullName>
    </submittedName>
</protein>
<name>A0ACC3NPC2_9PEZI</name>
<reference evidence="1" key="1">
    <citation type="submission" date="2023-07" db="EMBL/GenBank/DDBJ databases">
        <title>Black Yeasts Isolated from many extreme environments.</title>
        <authorList>
            <person name="Coleine C."/>
            <person name="Stajich J.E."/>
            <person name="Selbmann L."/>
        </authorList>
    </citation>
    <scope>NUCLEOTIDE SEQUENCE</scope>
    <source>
        <strain evidence="1">CCFEE 5714</strain>
    </source>
</reference>
<gene>
    <name evidence="1" type="ORF">LTR37_003837</name>
</gene>
<dbReference type="Proteomes" id="UP001281147">
    <property type="component" value="Unassembled WGS sequence"/>
</dbReference>
<evidence type="ECO:0000313" key="1">
    <source>
        <dbReference type="EMBL" id="KAK3720425.1"/>
    </source>
</evidence>
<dbReference type="EMBL" id="JAUTXU010000022">
    <property type="protein sequence ID" value="KAK3720425.1"/>
    <property type="molecule type" value="Genomic_DNA"/>
</dbReference>
<accession>A0ACC3NPC2</accession>
<evidence type="ECO:0000313" key="2">
    <source>
        <dbReference type="Proteomes" id="UP001281147"/>
    </source>
</evidence>
<organism evidence="1 2">
    <name type="scientific">Vermiconidia calcicola</name>
    <dbReference type="NCBI Taxonomy" id="1690605"/>
    <lineage>
        <taxon>Eukaryota</taxon>
        <taxon>Fungi</taxon>
        <taxon>Dikarya</taxon>
        <taxon>Ascomycota</taxon>
        <taxon>Pezizomycotina</taxon>
        <taxon>Dothideomycetes</taxon>
        <taxon>Dothideomycetidae</taxon>
        <taxon>Mycosphaerellales</taxon>
        <taxon>Extremaceae</taxon>
        <taxon>Vermiconidia</taxon>
    </lineage>
</organism>
<keyword evidence="2" id="KW-1185">Reference proteome</keyword>
<comment type="caution">
    <text evidence="1">The sequence shown here is derived from an EMBL/GenBank/DDBJ whole genome shotgun (WGS) entry which is preliminary data.</text>
</comment>
<proteinExistence type="predicted"/>